<proteinExistence type="predicted"/>
<comment type="caution">
    <text evidence="3">The sequence shown here is derived from an EMBL/GenBank/DDBJ whole genome shotgun (WGS) entry which is preliminary data.</text>
</comment>
<dbReference type="Gene3D" id="3.40.525.10">
    <property type="entry name" value="CRAL-TRIO lipid binding domain"/>
    <property type="match status" value="1"/>
</dbReference>
<dbReference type="AlphaFoldDB" id="A0A1R2BJ81"/>
<gene>
    <name evidence="3" type="ORF">SteCoe_23913</name>
</gene>
<dbReference type="SUPFAM" id="SSF52087">
    <property type="entry name" value="CRAL/TRIO domain"/>
    <property type="match status" value="1"/>
</dbReference>
<organism evidence="3 4">
    <name type="scientific">Stentor coeruleus</name>
    <dbReference type="NCBI Taxonomy" id="5963"/>
    <lineage>
        <taxon>Eukaryota</taxon>
        <taxon>Sar</taxon>
        <taxon>Alveolata</taxon>
        <taxon>Ciliophora</taxon>
        <taxon>Postciliodesmatophora</taxon>
        <taxon>Heterotrichea</taxon>
        <taxon>Heterotrichida</taxon>
        <taxon>Stentoridae</taxon>
        <taxon>Stentor</taxon>
    </lineage>
</organism>
<dbReference type="Pfam" id="PF00650">
    <property type="entry name" value="CRAL_TRIO"/>
    <property type="match status" value="1"/>
</dbReference>
<evidence type="ECO:0000256" key="1">
    <source>
        <dbReference type="SAM" id="Coils"/>
    </source>
</evidence>
<evidence type="ECO:0000313" key="3">
    <source>
        <dbReference type="EMBL" id="OMJ76665.1"/>
    </source>
</evidence>
<accession>A0A1R2BJ81</accession>
<evidence type="ECO:0000259" key="2">
    <source>
        <dbReference type="Pfam" id="PF00650"/>
    </source>
</evidence>
<dbReference type="InterPro" id="IPR036865">
    <property type="entry name" value="CRAL-TRIO_dom_sf"/>
</dbReference>
<dbReference type="EMBL" id="MPUH01000618">
    <property type="protein sequence ID" value="OMJ76665.1"/>
    <property type="molecule type" value="Genomic_DNA"/>
</dbReference>
<dbReference type="Proteomes" id="UP000187209">
    <property type="component" value="Unassembled WGS sequence"/>
</dbReference>
<feature type="domain" description="CRAL-TRIO" evidence="2">
    <location>
        <begin position="113"/>
        <end position="252"/>
    </location>
</feature>
<dbReference type="OrthoDB" id="75724at2759"/>
<feature type="coiled-coil region" evidence="1">
    <location>
        <begin position="341"/>
        <end position="373"/>
    </location>
</feature>
<dbReference type="CDD" id="cd00170">
    <property type="entry name" value="SEC14"/>
    <property type="match status" value="1"/>
</dbReference>
<dbReference type="InterPro" id="IPR001251">
    <property type="entry name" value="CRAL-TRIO_dom"/>
</dbReference>
<dbReference type="PANTHER" id="PTHR46818">
    <property type="entry name" value="DOMAIN-CONTAINING PROTEIN, PUTATIVE-RELATED"/>
    <property type="match status" value="1"/>
</dbReference>
<name>A0A1R2BJ81_9CILI</name>
<keyword evidence="1" id="KW-0175">Coiled coil</keyword>
<reference evidence="3 4" key="1">
    <citation type="submission" date="2016-11" db="EMBL/GenBank/DDBJ databases">
        <title>The macronuclear genome of Stentor coeruleus: a giant cell with tiny introns.</title>
        <authorList>
            <person name="Slabodnick M."/>
            <person name="Ruby J.G."/>
            <person name="Reiff S.B."/>
            <person name="Swart E.C."/>
            <person name="Gosai S."/>
            <person name="Prabakaran S."/>
            <person name="Witkowska E."/>
            <person name="Larue G.E."/>
            <person name="Fisher S."/>
            <person name="Freeman R.M."/>
            <person name="Gunawardena J."/>
            <person name="Chu W."/>
            <person name="Stover N.A."/>
            <person name="Gregory B.D."/>
            <person name="Nowacki M."/>
            <person name="Derisi J."/>
            <person name="Roy S.W."/>
            <person name="Marshall W.F."/>
            <person name="Sood P."/>
        </authorList>
    </citation>
    <scope>NUCLEOTIDE SEQUENCE [LARGE SCALE GENOMIC DNA]</scope>
    <source>
        <strain evidence="3">WM001</strain>
    </source>
</reference>
<sequence length="406" mass="47205">MKIGNFDVLPPKEAYSYHPPPGQCLIETEYFVERLVFSNQELKEWEKVMLEQLDRHLSQNNLQLSDQSTKLRFLYGQGWNIPQTFEALNYHLKWKQEWPPHKSLIPLLQPLLTSGGVYIHGRDKFFRPAIIICPSKLMQFPYHLHLAACYFLLEFILETMLIPGQIENWVLIVDLKNYMISNFLVQKKFLSELFTHYPCRIGKIYLFRGDKGLCGLNKFLTPNTLYKVQVVEKKNCMLNDFEPGQLEVKYGGSVRNIKAFWPLSVVGASFRGMNDSIQEFISTNSSYREYFQGNAKICSDLSSLKASLQGEKESFISNNDFRDEVWQRLELISASYSFLALERLGTQENEEKKEKSEKKNEKKEKRNKLLSEEMTLASTCGPNRMINDETEIPFACNICNSDCLIF</sequence>
<dbReference type="InterPro" id="IPR036273">
    <property type="entry name" value="CRAL/TRIO_N_dom_sf"/>
</dbReference>
<dbReference type="SUPFAM" id="SSF46938">
    <property type="entry name" value="CRAL/TRIO N-terminal domain"/>
    <property type="match status" value="1"/>
</dbReference>
<keyword evidence="4" id="KW-1185">Reference proteome</keyword>
<protein>
    <recommendedName>
        <fullName evidence="2">CRAL-TRIO domain-containing protein</fullName>
    </recommendedName>
</protein>
<evidence type="ECO:0000313" key="4">
    <source>
        <dbReference type="Proteomes" id="UP000187209"/>
    </source>
</evidence>
<dbReference type="PANTHER" id="PTHR46818:SF1">
    <property type="entry name" value="CHROMOSOME UNDETERMINED SCAFFOLD_125, WHOLE GENOME SHOTGUN SEQUENCE"/>
    <property type="match status" value="1"/>
</dbReference>